<dbReference type="PANTHER" id="PTHR43649:SF12">
    <property type="entry name" value="DIACETYLCHITOBIOSE BINDING PROTEIN DASA"/>
    <property type="match status" value="1"/>
</dbReference>
<evidence type="ECO:0000313" key="3">
    <source>
        <dbReference type="Proteomes" id="UP000245876"/>
    </source>
</evidence>
<protein>
    <submittedName>
        <fullName evidence="2">ABC transporter substrate-binding protein</fullName>
    </submittedName>
</protein>
<feature type="chain" id="PRO_5015643915" evidence="1">
    <location>
        <begin position="25"/>
        <end position="414"/>
    </location>
</feature>
<gene>
    <name evidence="2" type="ORF">DF196_03720</name>
</gene>
<keyword evidence="3" id="KW-1185">Reference proteome</keyword>
<dbReference type="Proteomes" id="UP000245876">
    <property type="component" value="Unassembled WGS sequence"/>
</dbReference>
<evidence type="ECO:0000313" key="2">
    <source>
        <dbReference type="EMBL" id="PWG66301.1"/>
    </source>
</evidence>
<dbReference type="Gene3D" id="3.40.190.10">
    <property type="entry name" value="Periplasmic binding protein-like II"/>
    <property type="match status" value="2"/>
</dbReference>
<evidence type="ECO:0000256" key="1">
    <source>
        <dbReference type="SAM" id="SignalP"/>
    </source>
</evidence>
<dbReference type="RefSeq" id="WP_109056554.1">
    <property type="nucleotide sequence ID" value="NZ_QFFM01000006.1"/>
</dbReference>
<proteinExistence type="predicted"/>
<dbReference type="PANTHER" id="PTHR43649">
    <property type="entry name" value="ARABINOSE-BINDING PROTEIN-RELATED"/>
    <property type="match status" value="1"/>
</dbReference>
<sequence length="414" mass="45203">MKFSKTIIAAVAAAAMIVPLAACGSGTADSGKTTITYFSWNNENQVKPIIEAFEKANPDIKVDLSTAQGEAADYAQTLTTRAAGNQLPDVFHMSIETRNEVLDAGLAKDLTNEPFMDSIPDTNKDLYTRDGKVYGMSPTAWVGVIVYNKDLLKQVGYDSVPETIDEFCELGKKLQAAGITPYMDDPTVVSGSFQPMLGGYYAKQGIDTSEWPEMGEGGSFEKQWTPIIKEWQKLIDSGTMPKEVVGVNNDQIKQQFMTGQLAMFRSGPWDFPDLNSSGVDYATAPFPAVEGGEPYVGGGPDSPFAISSKIDGDKLKAAEKFLAFMNSEEGLKLEEKNIGQISVSSEYAADVAPQLQDIYDEYVTTGKYYWTNWSQNGNVMATEMTSQWQLLIQGSTDAASVAKHMDETWKANAK</sequence>
<name>A0A2U2NAX9_9BIFI</name>
<dbReference type="AlphaFoldDB" id="A0A2U2NAX9"/>
<feature type="signal peptide" evidence="1">
    <location>
        <begin position="1"/>
        <end position="24"/>
    </location>
</feature>
<dbReference type="Pfam" id="PF01547">
    <property type="entry name" value="SBP_bac_1"/>
    <property type="match status" value="1"/>
</dbReference>
<dbReference type="OrthoDB" id="2060074at2"/>
<dbReference type="EMBL" id="QFFM01000006">
    <property type="protein sequence ID" value="PWG66301.1"/>
    <property type="molecule type" value="Genomic_DNA"/>
</dbReference>
<organism evidence="2 3">
    <name type="scientific">Bifidobacterium callitrichidarum</name>
    <dbReference type="NCBI Taxonomy" id="2052941"/>
    <lineage>
        <taxon>Bacteria</taxon>
        <taxon>Bacillati</taxon>
        <taxon>Actinomycetota</taxon>
        <taxon>Actinomycetes</taxon>
        <taxon>Bifidobacteriales</taxon>
        <taxon>Bifidobacteriaceae</taxon>
        <taxon>Bifidobacterium</taxon>
    </lineage>
</organism>
<dbReference type="InterPro" id="IPR050490">
    <property type="entry name" value="Bact_solute-bd_prot1"/>
</dbReference>
<reference evidence="2 3" key="1">
    <citation type="journal article" date="2018" name="Int. J. Syst. Evol. Microbiol.">
        <title>Bifidobacterium callitrichidarum sp. nov. from the faeces of the emperor tamarin (Saguinus imperator).</title>
        <authorList>
            <person name="Modesto M."/>
            <person name="Michelini S."/>
            <person name="Sansosti M.C."/>
            <person name="De Filippo C."/>
            <person name="Cavalieri D."/>
            <person name="Qvirist L."/>
            <person name="Andlid T."/>
            <person name="Spiezio C."/>
            <person name="Sandri C."/>
            <person name="Pascarelli S."/>
            <person name="Sgorbati B."/>
            <person name="Mattarelli P."/>
        </authorList>
    </citation>
    <scope>NUCLEOTIDE SEQUENCE [LARGE SCALE GENOMIC DNA]</scope>
    <source>
        <strain evidence="2 3">TRI 5</strain>
    </source>
</reference>
<keyword evidence="1" id="KW-0732">Signal</keyword>
<accession>A0A2U2NAX9</accession>
<dbReference type="InterPro" id="IPR006059">
    <property type="entry name" value="SBP"/>
</dbReference>
<comment type="caution">
    <text evidence="2">The sequence shown here is derived from an EMBL/GenBank/DDBJ whole genome shotgun (WGS) entry which is preliminary data.</text>
</comment>
<dbReference type="SUPFAM" id="SSF53850">
    <property type="entry name" value="Periplasmic binding protein-like II"/>
    <property type="match status" value="1"/>
</dbReference>